<gene>
    <name evidence="2" type="ORF">LLW17_11435</name>
</gene>
<sequence length="50" mass="5968">MMRIFKENWLYIVAALITLIGLVTGKYFFLFLVIPFGFNFFRSDKKDEDV</sequence>
<proteinExistence type="predicted"/>
<evidence type="ECO:0000256" key="1">
    <source>
        <dbReference type="SAM" id="Phobius"/>
    </source>
</evidence>
<comment type="caution">
    <text evidence="2">The sequence shown here is derived from an EMBL/GenBank/DDBJ whole genome shotgun (WGS) entry which is preliminary data.</text>
</comment>
<keyword evidence="1" id="KW-1133">Transmembrane helix</keyword>
<keyword evidence="3" id="KW-1185">Reference proteome</keyword>
<protein>
    <submittedName>
        <fullName evidence="2">Uncharacterized protein</fullName>
    </submittedName>
</protein>
<dbReference type="Proteomes" id="UP001197770">
    <property type="component" value="Unassembled WGS sequence"/>
</dbReference>
<keyword evidence="1" id="KW-0812">Transmembrane</keyword>
<evidence type="ECO:0000313" key="3">
    <source>
        <dbReference type="Proteomes" id="UP001197770"/>
    </source>
</evidence>
<evidence type="ECO:0000313" key="2">
    <source>
        <dbReference type="EMBL" id="MCC4213335.1"/>
    </source>
</evidence>
<dbReference type="RefSeq" id="WP_228230397.1">
    <property type="nucleotide sequence ID" value="NZ_JAJGMW010000014.1"/>
</dbReference>
<dbReference type="EMBL" id="JAJGMW010000014">
    <property type="protein sequence ID" value="MCC4213335.1"/>
    <property type="molecule type" value="Genomic_DNA"/>
</dbReference>
<accession>A0ABS8GTL4</accession>
<keyword evidence="1" id="KW-0472">Membrane</keyword>
<reference evidence="2 3" key="1">
    <citation type="submission" date="2021-11" db="EMBL/GenBank/DDBJ databases">
        <title>Seasonal and diel survey of microbial diversity of the Tyrrhenian coast.</title>
        <authorList>
            <person name="Gattoni G."/>
            <person name="Corral P."/>
        </authorList>
    </citation>
    <scope>NUCLEOTIDE SEQUENCE [LARGE SCALE GENOMIC DNA]</scope>
    <source>
        <strain evidence="2 3">Mr9</strain>
    </source>
</reference>
<name>A0ABS8GTL4_9FLAO</name>
<organism evidence="2 3">
    <name type="scientific">Leeuwenhoekiella parthenopeia</name>
    <dbReference type="NCBI Taxonomy" id="2890320"/>
    <lineage>
        <taxon>Bacteria</taxon>
        <taxon>Pseudomonadati</taxon>
        <taxon>Bacteroidota</taxon>
        <taxon>Flavobacteriia</taxon>
        <taxon>Flavobacteriales</taxon>
        <taxon>Flavobacteriaceae</taxon>
        <taxon>Leeuwenhoekiella</taxon>
    </lineage>
</organism>
<feature type="transmembrane region" description="Helical" evidence="1">
    <location>
        <begin position="9"/>
        <end position="38"/>
    </location>
</feature>